<dbReference type="AlphaFoldDB" id="H5URE5"/>
<keyword evidence="7" id="KW-1185">Reference proteome</keyword>
<dbReference type="PANTHER" id="PTHR30632:SF0">
    <property type="entry name" value="SULFATE-BINDING PROTEIN"/>
    <property type="match status" value="1"/>
</dbReference>
<evidence type="ECO:0000256" key="5">
    <source>
        <dbReference type="SAM" id="SignalP"/>
    </source>
</evidence>
<dbReference type="GO" id="GO:0030973">
    <property type="term" value="F:molybdate ion binding"/>
    <property type="evidence" value="ECO:0007669"/>
    <property type="project" value="TreeGrafter"/>
</dbReference>
<feature type="binding site" evidence="4">
    <location>
        <position position="186"/>
    </location>
    <ligand>
        <name>molybdate</name>
        <dbReference type="ChEBI" id="CHEBI:36264"/>
    </ligand>
</feature>
<dbReference type="GO" id="GO:0046872">
    <property type="term" value="F:metal ion binding"/>
    <property type="evidence" value="ECO:0007669"/>
    <property type="project" value="UniProtKB-KW"/>
</dbReference>
<keyword evidence="2 4" id="KW-0479">Metal-binding</keyword>
<dbReference type="GO" id="GO:0015689">
    <property type="term" value="P:molybdate ion transport"/>
    <property type="evidence" value="ECO:0007669"/>
    <property type="project" value="InterPro"/>
</dbReference>
<accession>H5URE5</accession>
<dbReference type="Pfam" id="PF13531">
    <property type="entry name" value="SBP_bac_11"/>
    <property type="match status" value="1"/>
</dbReference>
<comment type="similarity">
    <text evidence="1">Belongs to the bacterial solute-binding protein ModA family.</text>
</comment>
<reference evidence="6 7" key="1">
    <citation type="submission" date="2012-02" db="EMBL/GenBank/DDBJ databases">
        <title>Whole genome shotgun sequence of Mobilicoccus pelagius NBRC 104925.</title>
        <authorList>
            <person name="Yoshida Y."/>
            <person name="Hosoyama A."/>
            <person name="Tsuchikane K."/>
            <person name="Katsumata H."/>
            <person name="Yamazaki S."/>
            <person name="Fujita N."/>
        </authorList>
    </citation>
    <scope>NUCLEOTIDE SEQUENCE [LARGE SCALE GENOMIC DNA]</scope>
    <source>
        <strain evidence="6 7">NBRC 104925</strain>
    </source>
</reference>
<evidence type="ECO:0000256" key="2">
    <source>
        <dbReference type="ARBA" id="ARBA00022723"/>
    </source>
</evidence>
<evidence type="ECO:0000256" key="3">
    <source>
        <dbReference type="ARBA" id="ARBA00022729"/>
    </source>
</evidence>
<gene>
    <name evidence="6" type="primary">modA</name>
    <name evidence="6" type="ORF">MOPEL_071_00180</name>
</gene>
<name>H5URE5_9MICO</name>
<feature type="binding site" evidence="4">
    <location>
        <position position="55"/>
    </location>
    <ligand>
        <name>molybdate</name>
        <dbReference type="ChEBI" id="CHEBI:36264"/>
    </ligand>
</feature>
<evidence type="ECO:0000256" key="1">
    <source>
        <dbReference type="ARBA" id="ARBA00009175"/>
    </source>
</evidence>
<dbReference type="EMBL" id="BAFE01000051">
    <property type="protein sequence ID" value="GAB48303.1"/>
    <property type="molecule type" value="Genomic_DNA"/>
</dbReference>
<dbReference type="Proteomes" id="UP000004367">
    <property type="component" value="Unassembled WGS sequence"/>
</dbReference>
<dbReference type="PROSITE" id="PS51257">
    <property type="entry name" value="PROKAR_LIPOPROTEIN"/>
    <property type="match status" value="1"/>
</dbReference>
<evidence type="ECO:0000313" key="7">
    <source>
        <dbReference type="Proteomes" id="UP000004367"/>
    </source>
</evidence>
<dbReference type="InterPro" id="IPR050682">
    <property type="entry name" value="ModA/WtpA"/>
</dbReference>
<keyword evidence="4" id="KW-0500">Molybdenum</keyword>
<proteinExistence type="inferred from homology"/>
<comment type="caution">
    <text evidence="6">The sequence shown here is derived from an EMBL/GenBank/DDBJ whole genome shotgun (WGS) entry which is preliminary data.</text>
</comment>
<dbReference type="PANTHER" id="PTHR30632">
    <property type="entry name" value="MOLYBDATE-BINDING PERIPLASMIC PROTEIN"/>
    <property type="match status" value="1"/>
</dbReference>
<dbReference type="InterPro" id="IPR005950">
    <property type="entry name" value="ModA"/>
</dbReference>
<evidence type="ECO:0000256" key="4">
    <source>
        <dbReference type="PIRSR" id="PIRSR004846-1"/>
    </source>
</evidence>
<keyword evidence="3 5" id="KW-0732">Signal</keyword>
<dbReference type="PIRSF" id="PIRSF004846">
    <property type="entry name" value="ModA"/>
    <property type="match status" value="1"/>
</dbReference>
<dbReference type="OrthoDB" id="9785015at2"/>
<sequence length="274" mass="27298">MTTTRTRLFALAGALTLALSACGGNDAPVPADKAAASPSGGSGSYAPITVFAAASLHTVFDEIGADVEKQTGAKITFSYAGSSDLAAQLNSGALGDVFASANEKQMTVAVSGGSVAKDAPTPFATNTLTIVTPKGNPAHVTALADLRKPEVKTVVCAPQVPCGAATGELFTEAGLTVTPVSEESAVTDVLGKVTSGQADAGLVYVTDATGAGDDVTVVKTPEAAKIVNVYPIAITAHGVEDAGRQATAEAFVEAVRSTEGQQLLSRAGFGAPTS</sequence>
<dbReference type="NCBIfam" id="TIGR01256">
    <property type="entry name" value="modA"/>
    <property type="match status" value="1"/>
</dbReference>
<evidence type="ECO:0000313" key="6">
    <source>
        <dbReference type="EMBL" id="GAB48303.1"/>
    </source>
</evidence>
<protein>
    <submittedName>
        <fullName evidence="6">Molybdate ABC transporter-substrate binding protein</fullName>
    </submittedName>
</protein>
<feature type="chain" id="PRO_5038653306" evidence="5">
    <location>
        <begin position="24"/>
        <end position="274"/>
    </location>
</feature>
<feature type="binding site" evidence="4">
    <location>
        <position position="204"/>
    </location>
    <ligand>
        <name>molybdate</name>
        <dbReference type="ChEBI" id="CHEBI:36264"/>
    </ligand>
</feature>
<feature type="binding site" evidence="4">
    <location>
        <position position="82"/>
    </location>
    <ligand>
        <name>molybdate</name>
        <dbReference type="ChEBI" id="CHEBI:36264"/>
    </ligand>
</feature>
<dbReference type="Gene3D" id="3.40.190.10">
    <property type="entry name" value="Periplasmic binding protein-like II"/>
    <property type="match status" value="2"/>
</dbReference>
<dbReference type="eggNOG" id="COG0725">
    <property type="taxonomic scope" value="Bacteria"/>
</dbReference>
<dbReference type="RefSeq" id="WP_009482201.1">
    <property type="nucleotide sequence ID" value="NZ_BAFE01000051.1"/>
</dbReference>
<feature type="signal peptide" evidence="5">
    <location>
        <begin position="1"/>
        <end position="23"/>
    </location>
</feature>
<dbReference type="SUPFAM" id="SSF53850">
    <property type="entry name" value="Periplasmic binding protein-like II"/>
    <property type="match status" value="1"/>
</dbReference>
<dbReference type="STRING" id="1089455.MOPEL_071_00180"/>
<organism evidence="6 7">
    <name type="scientific">Mobilicoccus pelagius NBRC 104925</name>
    <dbReference type="NCBI Taxonomy" id="1089455"/>
    <lineage>
        <taxon>Bacteria</taxon>
        <taxon>Bacillati</taxon>
        <taxon>Actinomycetota</taxon>
        <taxon>Actinomycetes</taxon>
        <taxon>Micrococcales</taxon>
        <taxon>Dermatophilaceae</taxon>
        <taxon>Mobilicoccus</taxon>
    </lineage>
</organism>